<gene>
    <name evidence="1" type="ORF">CALCODRAFT_485143</name>
</gene>
<evidence type="ECO:0000313" key="2">
    <source>
        <dbReference type="Proteomes" id="UP000076842"/>
    </source>
</evidence>
<dbReference type="OrthoDB" id="2968323at2759"/>
<evidence type="ECO:0008006" key="3">
    <source>
        <dbReference type="Google" id="ProtNLM"/>
    </source>
</evidence>
<dbReference type="AlphaFoldDB" id="A0A165EJQ1"/>
<reference evidence="1 2" key="1">
    <citation type="journal article" date="2016" name="Mol. Biol. Evol.">
        <title>Comparative Genomics of Early-Diverging Mushroom-Forming Fungi Provides Insights into the Origins of Lignocellulose Decay Capabilities.</title>
        <authorList>
            <person name="Nagy L.G."/>
            <person name="Riley R."/>
            <person name="Tritt A."/>
            <person name="Adam C."/>
            <person name="Daum C."/>
            <person name="Floudas D."/>
            <person name="Sun H."/>
            <person name="Yadav J.S."/>
            <person name="Pangilinan J."/>
            <person name="Larsson K.H."/>
            <person name="Matsuura K."/>
            <person name="Barry K."/>
            <person name="Labutti K."/>
            <person name="Kuo R."/>
            <person name="Ohm R.A."/>
            <person name="Bhattacharya S.S."/>
            <person name="Shirouzu T."/>
            <person name="Yoshinaga Y."/>
            <person name="Martin F.M."/>
            <person name="Grigoriev I.V."/>
            <person name="Hibbett D.S."/>
        </authorList>
    </citation>
    <scope>NUCLEOTIDE SEQUENCE [LARGE SCALE GENOMIC DNA]</scope>
    <source>
        <strain evidence="1 2">HHB12733</strain>
    </source>
</reference>
<dbReference type="STRING" id="1353952.A0A165EJQ1"/>
<sequence length="413" mass="47805">MTDIKDTDVPGIQKINLDGLQQHLERWSGVKCLHITKWATGRHHIMYRCQFRETGQSGWEHIIIRLCKPYSPDKLRAEISTLRYIRRFVPDIPVVSCPLVNTSPKNGVGCQFSFHPVATGVTAEMMWNVWPLQDKLELVERLAEMMHALFRHRIITEGDYGALYMAAKDHTTTSGFETGPAVTEAMFERSWEPFQRGEEPWEGNARLAVPAGPWKTAGEWLGANVSAQLKYLEEHPEVACRSINKHYAREQRDIEERKDLLRKMLRLSRALPFPPDLPGSTRPALYRPYLKLNDIMARPDNLEITALIDWELTNVVPLWQAAVPPSFLVGKHRTDTGEEVDMQPHYLERFLERMRQLDDDVALEDPQAVGWHDCYMQGVIFRRIKQHCDRQWYELDGETKTTVKQWDALVPVL</sequence>
<keyword evidence="2" id="KW-1185">Reference proteome</keyword>
<dbReference type="EMBL" id="KV424003">
    <property type="protein sequence ID" value="KZT55005.1"/>
    <property type="molecule type" value="Genomic_DNA"/>
</dbReference>
<dbReference type="Proteomes" id="UP000076842">
    <property type="component" value="Unassembled WGS sequence"/>
</dbReference>
<dbReference type="InParanoid" id="A0A165EJQ1"/>
<dbReference type="InterPro" id="IPR051678">
    <property type="entry name" value="AGP_Transferase"/>
</dbReference>
<name>A0A165EJQ1_9BASI</name>
<evidence type="ECO:0000313" key="1">
    <source>
        <dbReference type="EMBL" id="KZT55005.1"/>
    </source>
</evidence>
<organism evidence="1 2">
    <name type="scientific">Calocera cornea HHB12733</name>
    <dbReference type="NCBI Taxonomy" id="1353952"/>
    <lineage>
        <taxon>Eukaryota</taxon>
        <taxon>Fungi</taxon>
        <taxon>Dikarya</taxon>
        <taxon>Basidiomycota</taxon>
        <taxon>Agaricomycotina</taxon>
        <taxon>Dacrymycetes</taxon>
        <taxon>Dacrymycetales</taxon>
        <taxon>Dacrymycetaceae</taxon>
        <taxon>Calocera</taxon>
    </lineage>
</organism>
<protein>
    <recommendedName>
        <fullName evidence="3">Aminoglycoside phosphotransferase domain-containing protein</fullName>
    </recommendedName>
</protein>
<dbReference type="PANTHER" id="PTHR21310">
    <property type="entry name" value="AMINOGLYCOSIDE PHOSPHOTRANSFERASE-RELATED-RELATED"/>
    <property type="match status" value="1"/>
</dbReference>
<proteinExistence type="predicted"/>
<accession>A0A165EJQ1</accession>
<dbReference type="PANTHER" id="PTHR21310:SF13">
    <property type="entry name" value="AMINOGLYCOSIDE PHOSPHOTRANSFERASE DOMAIN-CONTAINING PROTEIN"/>
    <property type="match status" value="1"/>
</dbReference>